<sequence length="414" mass="46084">MRPYRAAALALVAGLLLPSVGFACLWDYDTIKMERTRFPGTLELITGKFLRHSPEFYQWRIANRLSRLEADPTNAALLDDLAAAYDKTGQHDKAIETAQKTERLYPGRYETAANLGTFYFHAGKLEEGLPHIGRALAINPDAHFGREKYQKLLVEYVIQQRKGGPLKLPLADIKLYDGVPTDTIGAHDHTTSNTFAAFLRPKDSVEPVARAEIEAAVKGITGMMKFGKHDAPVLLEALGVLLVHREYDNEHDAKQLATRAFLKASYEVPEGPARVLYRRMAARALSMQTSGQNSNEMSLEQVEADFRKELDEGRAWYADLRERELSWIRDGKDPEAEFDRLYEAEPEVSGMDVSDPLTPPDRLRLFLTAAAAVAACSLVAGLIGIGFIIRHVRRNGSARTRPVRDGATGRAEPV</sequence>
<keyword evidence="2" id="KW-1133">Transmembrane helix</keyword>
<dbReference type="InterPro" id="IPR019734">
    <property type="entry name" value="TPR_rpt"/>
</dbReference>
<evidence type="ECO:0000313" key="3">
    <source>
        <dbReference type="EMBL" id="QJW96570.1"/>
    </source>
</evidence>
<dbReference type="Gene3D" id="1.25.40.10">
    <property type="entry name" value="Tetratricopeptide repeat domain"/>
    <property type="match status" value="1"/>
</dbReference>
<keyword evidence="2" id="KW-0472">Membrane</keyword>
<reference evidence="4" key="1">
    <citation type="submission" date="2020-05" db="EMBL/GenBank/DDBJ databases">
        <title>Frigoriglobus tundricola gen. nov., sp. nov., a psychrotolerant cellulolytic planctomycete of the family Gemmataceae with two divergent copies of 16S rRNA gene.</title>
        <authorList>
            <person name="Kulichevskaya I.S."/>
            <person name="Ivanova A.A."/>
            <person name="Naumoff D.G."/>
            <person name="Beletsky A.V."/>
            <person name="Rijpstra W.I.C."/>
            <person name="Sinninghe Damste J.S."/>
            <person name="Mardanov A.V."/>
            <person name="Ravin N.V."/>
            <person name="Dedysh S.N."/>
        </authorList>
    </citation>
    <scope>NUCLEOTIDE SEQUENCE [LARGE SCALE GENOMIC DNA]</scope>
    <source>
        <strain evidence="4">PL17</strain>
    </source>
</reference>
<evidence type="ECO:0000256" key="1">
    <source>
        <dbReference type="PROSITE-ProRule" id="PRU00339"/>
    </source>
</evidence>
<keyword evidence="2" id="KW-0812">Transmembrane</keyword>
<feature type="repeat" description="TPR" evidence="1">
    <location>
        <begin position="75"/>
        <end position="108"/>
    </location>
</feature>
<accession>A0A6M5YT47</accession>
<dbReference type="InterPro" id="IPR011990">
    <property type="entry name" value="TPR-like_helical_dom_sf"/>
</dbReference>
<name>A0A6M5YT47_9BACT</name>
<gene>
    <name evidence="3" type="ORF">FTUN_4127</name>
</gene>
<dbReference type="EMBL" id="CP053452">
    <property type="protein sequence ID" value="QJW96570.1"/>
    <property type="molecule type" value="Genomic_DNA"/>
</dbReference>
<dbReference type="PROSITE" id="PS50005">
    <property type="entry name" value="TPR"/>
    <property type="match status" value="2"/>
</dbReference>
<keyword evidence="4" id="KW-1185">Reference proteome</keyword>
<feature type="repeat" description="TPR" evidence="1">
    <location>
        <begin position="109"/>
        <end position="142"/>
    </location>
</feature>
<keyword evidence="1" id="KW-0802">TPR repeat</keyword>
<dbReference type="AlphaFoldDB" id="A0A6M5YT47"/>
<dbReference type="PROSITE" id="PS51257">
    <property type="entry name" value="PROKAR_LIPOPROTEIN"/>
    <property type="match status" value="1"/>
</dbReference>
<dbReference type="KEGG" id="ftj:FTUN_4127"/>
<evidence type="ECO:0000313" key="4">
    <source>
        <dbReference type="Proteomes" id="UP000503447"/>
    </source>
</evidence>
<dbReference type="SUPFAM" id="SSF48452">
    <property type="entry name" value="TPR-like"/>
    <property type="match status" value="1"/>
</dbReference>
<organism evidence="3 4">
    <name type="scientific">Frigoriglobus tundricola</name>
    <dbReference type="NCBI Taxonomy" id="2774151"/>
    <lineage>
        <taxon>Bacteria</taxon>
        <taxon>Pseudomonadati</taxon>
        <taxon>Planctomycetota</taxon>
        <taxon>Planctomycetia</taxon>
        <taxon>Gemmatales</taxon>
        <taxon>Gemmataceae</taxon>
        <taxon>Frigoriglobus</taxon>
    </lineage>
</organism>
<protein>
    <submittedName>
        <fullName evidence="3">Uncharacterized protein</fullName>
    </submittedName>
</protein>
<evidence type="ECO:0000256" key="2">
    <source>
        <dbReference type="SAM" id="Phobius"/>
    </source>
</evidence>
<dbReference type="Proteomes" id="UP000503447">
    <property type="component" value="Chromosome"/>
</dbReference>
<proteinExistence type="predicted"/>
<dbReference type="SMART" id="SM00028">
    <property type="entry name" value="TPR"/>
    <property type="match status" value="2"/>
</dbReference>
<dbReference type="RefSeq" id="WP_171472123.1">
    <property type="nucleotide sequence ID" value="NZ_CP053452.2"/>
</dbReference>
<feature type="transmembrane region" description="Helical" evidence="2">
    <location>
        <begin position="365"/>
        <end position="389"/>
    </location>
</feature>